<dbReference type="SUPFAM" id="SSF47473">
    <property type="entry name" value="EF-hand"/>
    <property type="match status" value="1"/>
</dbReference>
<dbReference type="InterPro" id="IPR002048">
    <property type="entry name" value="EF_hand_dom"/>
</dbReference>
<dbReference type="InterPro" id="IPR011992">
    <property type="entry name" value="EF-hand-dom_pair"/>
</dbReference>
<protein>
    <recommendedName>
        <fullName evidence="3">EF-hand domain-containing protein</fullName>
    </recommendedName>
</protein>
<gene>
    <name evidence="4" type="ORF">CEUR00632_LOCUS10306</name>
</gene>
<dbReference type="InterPro" id="IPR018247">
    <property type="entry name" value="EF_Hand_1_Ca_BS"/>
</dbReference>
<dbReference type="EMBL" id="HBEC01022438">
    <property type="protein sequence ID" value="CAD8290267.1"/>
    <property type="molecule type" value="Transcribed_RNA"/>
</dbReference>
<proteinExistence type="predicted"/>
<evidence type="ECO:0000256" key="1">
    <source>
        <dbReference type="ARBA" id="ARBA00022837"/>
    </source>
</evidence>
<dbReference type="Pfam" id="PF13202">
    <property type="entry name" value="EF-hand_5"/>
    <property type="match status" value="1"/>
</dbReference>
<keyword evidence="1" id="KW-0106">Calcium</keyword>
<evidence type="ECO:0000256" key="2">
    <source>
        <dbReference type="SAM" id="MobiDB-lite"/>
    </source>
</evidence>
<feature type="domain" description="EF-hand" evidence="3">
    <location>
        <begin position="159"/>
        <end position="194"/>
    </location>
</feature>
<dbReference type="AlphaFoldDB" id="A0A7R9VB57"/>
<feature type="domain" description="EF-hand" evidence="3">
    <location>
        <begin position="199"/>
        <end position="234"/>
    </location>
</feature>
<sequence length="260" mass="27686">MVAFIGGRGLAGAVCEPRRCSPSAWNSMGQHGAAWSRTRPHGAAWSSMGPHGAARSSTRPHEAACRCTPATGRAPRPTPSRRAAVRVHAESGTPAADPKARKLTIGSATSALMAANGAWETYDTDKSGSLSLPEVVHLLNGPELRQAVRTMTNVEPSIKTEEDMRELFQKADADKSGELSRKEFLAMYLAVINERVKTNPLVMAEALLGFLDTDRNGKIDGGELKVLLAMLGFPLALVAPIPKFIGVDYRGILKAFGGGK</sequence>
<evidence type="ECO:0000313" key="4">
    <source>
        <dbReference type="EMBL" id="CAD8290267.1"/>
    </source>
</evidence>
<organism evidence="4">
    <name type="scientific">Chlamydomonas euryale</name>
    <dbReference type="NCBI Taxonomy" id="1486919"/>
    <lineage>
        <taxon>Eukaryota</taxon>
        <taxon>Viridiplantae</taxon>
        <taxon>Chlorophyta</taxon>
        <taxon>core chlorophytes</taxon>
        <taxon>Chlorophyceae</taxon>
        <taxon>CS clade</taxon>
        <taxon>Chlamydomonadales</taxon>
        <taxon>Chlamydomonadaceae</taxon>
        <taxon>Chlamydomonas</taxon>
    </lineage>
</organism>
<name>A0A7R9VB57_9CHLO</name>
<dbReference type="PROSITE" id="PS00018">
    <property type="entry name" value="EF_HAND_1"/>
    <property type="match status" value="3"/>
</dbReference>
<accession>A0A7R9VB57</accession>
<dbReference type="Pfam" id="PF13499">
    <property type="entry name" value="EF-hand_7"/>
    <property type="match status" value="1"/>
</dbReference>
<reference evidence="4" key="1">
    <citation type="submission" date="2021-01" db="EMBL/GenBank/DDBJ databases">
        <authorList>
            <person name="Corre E."/>
            <person name="Pelletier E."/>
            <person name="Niang G."/>
            <person name="Scheremetjew M."/>
            <person name="Finn R."/>
            <person name="Kale V."/>
            <person name="Holt S."/>
            <person name="Cochrane G."/>
            <person name="Meng A."/>
            <person name="Brown T."/>
            <person name="Cohen L."/>
        </authorList>
    </citation>
    <scope>NUCLEOTIDE SEQUENCE</scope>
    <source>
        <strain evidence="4">CCMP219</strain>
    </source>
</reference>
<feature type="region of interest" description="Disordered" evidence="2">
    <location>
        <begin position="40"/>
        <end position="61"/>
    </location>
</feature>
<dbReference type="SMART" id="SM00054">
    <property type="entry name" value="EFh"/>
    <property type="match status" value="3"/>
</dbReference>
<evidence type="ECO:0000259" key="3">
    <source>
        <dbReference type="PROSITE" id="PS50222"/>
    </source>
</evidence>
<dbReference type="Gene3D" id="1.10.238.10">
    <property type="entry name" value="EF-hand"/>
    <property type="match status" value="1"/>
</dbReference>
<dbReference type="GO" id="GO:0005509">
    <property type="term" value="F:calcium ion binding"/>
    <property type="evidence" value="ECO:0007669"/>
    <property type="project" value="InterPro"/>
</dbReference>
<dbReference type="PROSITE" id="PS50222">
    <property type="entry name" value="EF_HAND_2"/>
    <property type="match status" value="2"/>
</dbReference>